<reference evidence="2" key="2">
    <citation type="submission" date="2023-02" db="EMBL/GenBank/DDBJ databases">
        <authorList>
            <person name="Swenson N.G."/>
            <person name="Wegrzyn J.L."/>
            <person name="Mcevoy S.L."/>
        </authorList>
    </citation>
    <scope>NUCLEOTIDE SEQUENCE</scope>
    <source>
        <strain evidence="2">91603</strain>
        <tissue evidence="2">Leaf</tissue>
    </source>
</reference>
<keyword evidence="3" id="KW-1185">Reference proteome</keyword>
<gene>
    <name evidence="2" type="ORF">LWI28_011636</name>
</gene>
<dbReference type="AlphaFoldDB" id="A0AAD5NUD1"/>
<feature type="compositionally biased region" description="Acidic residues" evidence="1">
    <location>
        <begin position="53"/>
        <end position="74"/>
    </location>
</feature>
<comment type="caution">
    <text evidence="2">The sequence shown here is derived from an EMBL/GenBank/DDBJ whole genome shotgun (WGS) entry which is preliminary data.</text>
</comment>
<name>A0AAD5NUD1_ACENE</name>
<evidence type="ECO:0000313" key="2">
    <source>
        <dbReference type="EMBL" id="KAI9181118.1"/>
    </source>
</evidence>
<accession>A0AAD5NUD1</accession>
<dbReference type="EMBL" id="JAJSOW010000101">
    <property type="protein sequence ID" value="KAI9181118.1"/>
    <property type="molecule type" value="Genomic_DNA"/>
</dbReference>
<proteinExistence type="predicted"/>
<sequence length="149" mass="17254">MFEDYGLDKVVFELEDYFYIPTPSEEPQVLDVEGGYKPLDWCDWEVEQLNYEGDSEKDDNRDDEEGDEEGDEDNAQFREVPIVEEGTVREEYVDGDDGITQDCMDGLEDQKTEERYDDGEEMGFDLGLNFLVVDDDGRSGLLMIMVMLR</sequence>
<protein>
    <submittedName>
        <fullName evidence="2">Uncharacterized protein</fullName>
    </submittedName>
</protein>
<evidence type="ECO:0000313" key="3">
    <source>
        <dbReference type="Proteomes" id="UP001064489"/>
    </source>
</evidence>
<evidence type="ECO:0000256" key="1">
    <source>
        <dbReference type="SAM" id="MobiDB-lite"/>
    </source>
</evidence>
<organism evidence="2 3">
    <name type="scientific">Acer negundo</name>
    <name type="common">Box elder</name>
    <dbReference type="NCBI Taxonomy" id="4023"/>
    <lineage>
        <taxon>Eukaryota</taxon>
        <taxon>Viridiplantae</taxon>
        <taxon>Streptophyta</taxon>
        <taxon>Embryophyta</taxon>
        <taxon>Tracheophyta</taxon>
        <taxon>Spermatophyta</taxon>
        <taxon>Magnoliopsida</taxon>
        <taxon>eudicotyledons</taxon>
        <taxon>Gunneridae</taxon>
        <taxon>Pentapetalae</taxon>
        <taxon>rosids</taxon>
        <taxon>malvids</taxon>
        <taxon>Sapindales</taxon>
        <taxon>Sapindaceae</taxon>
        <taxon>Hippocastanoideae</taxon>
        <taxon>Acereae</taxon>
        <taxon>Acer</taxon>
    </lineage>
</organism>
<dbReference type="Proteomes" id="UP001064489">
    <property type="component" value="Chromosome 4"/>
</dbReference>
<reference evidence="2" key="1">
    <citation type="journal article" date="2022" name="Plant J.">
        <title>Strategies of tolerance reflected in two North American maple genomes.</title>
        <authorList>
            <person name="McEvoy S.L."/>
            <person name="Sezen U.U."/>
            <person name="Trouern-Trend A."/>
            <person name="McMahon S.M."/>
            <person name="Schaberg P.G."/>
            <person name="Yang J."/>
            <person name="Wegrzyn J.L."/>
            <person name="Swenson N.G."/>
        </authorList>
    </citation>
    <scope>NUCLEOTIDE SEQUENCE</scope>
    <source>
        <strain evidence="2">91603</strain>
    </source>
</reference>
<feature type="region of interest" description="Disordered" evidence="1">
    <location>
        <begin position="48"/>
        <end position="82"/>
    </location>
</feature>